<protein>
    <submittedName>
        <fullName evidence="1">Uncharacterized protein</fullName>
    </submittedName>
</protein>
<evidence type="ECO:0000313" key="1">
    <source>
        <dbReference type="EMBL" id="JAH28131.1"/>
    </source>
</evidence>
<accession>A0A0E9RG62</accession>
<reference evidence="1" key="1">
    <citation type="submission" date="2014-11" db="EMBL/GenBank/DDBJ databases">
        <authorList>
            <person name="Amaro Gonzalez C."/>
        </authorList>
    </citation>
    <scope>NUCLEOTIDE SEQUENCE</scope>
</reference>
<proteinExistence type="predicted"/>
<dbReference type="EMBL" id="GBXM01080446">
    <property type="protein sequence ID" value="JAH28131.1"/>
    <property type="molecule type" value="Transcribed_RNA"/>
</dbReference>
<sequence>MKAFNCNSSAFPLKAPEVAYSKKQCIFMLIQFKSEAIVVLSKNIFAKLTHE</sequence>
<organism evidence="1">
    <name type="scientific">Anguilla anguilla</name>
    <name type="common">European freshwater eel</name>
    <name type="synonym">Muraena anguilla</name>
    <dbReference type="NCBI Taxonomy" id="7936"/>
    <lineage>
        <taxon>Eukaryota</taxon>
        <taxon>Metazoa</taxon>
        <taxon>Chordata</taxon>
        <taxon>Craniata</taxon>
        <taxon>Vertebrata</taxon>
        <taxon>Euteleostomi</taxon>
        <taxon>Actinopterygii</taxon>
        <taxon>Neopterygii</taxon>
        <taxon>Teleostei</taxon>
        <taxon>Anguilliformes</taxon>
        <taxon>Anguillidae</taxon>
        <taxon>Anguilla</taxon>
    </lineage>
</organism>
<dbReference type="AlphaFoldDB" id="A0A0E9RG62"/>
<reference evidence="1" key="2">
    <citation type="journal article" date="2015" name="Fish Shellfish Immunol.">
        <title>Early steps in the European eel (Anguilla anguilla)-Vibrio vulnificus interaction in the gills: Role of the RtxA13 toxin.</title>
        <authorList>
            <person name="Callol A."/>
            <person name="Pajuelo D."/>
            <person name="Ebbesson L."/>
            <person name="Teles M."/>
            <person name="MacKenzie S."/>
            <person name="Amaro C."/>
        </authorList>
    </citation>
    <scope>NUCLEOTIDE SEQUENCE</scope>
</reference>
<name>A0A0E9RG62_ANGAN</name>